<organism evidence="2 3">
    <name type="scientific">Aldrovandia affinis</name>
    <dbReference type="NCBI Taxonomy" id="143900"/>
    <lineage>
        <taxon>Eukaryota</taxon>
        <taxon>Metazoa</taxon>
        <taxon>Chordata</taxon>
        <taxon>Craniata</taxon>
        <taxon>Vertebrata</taxon>
        <taxon>Euteleostomi</taxon>
        <taxon>Actinopterygii</taxon>
        <taxon>Neopterygii</taxon>
        <taxon>Teleostei</taxon>
        <taxon>Notacanthiformes</taxon>
        <taxon>Halosauridae</taxon>
        <taxon>Aldrovandia</taxon>
    </lineage>
</organism>
<evidence type="ECO:0000313" key="3">
    <source>
        <dbReference type="Proteomes" id="UP001221898"/>
    </source>
</evidence>
<evidence type="ECO:0000313" key="2">
    <source>
        <dbReference type="EMBL" id="KAJ8418478.1"/>
    </source>
</evidence>
<gene>
    <name evidence="2" type="ORF">AAFF_G00141870</name>
</gene>
<dbReference type="Proteomes" id="UP001221898">
    <property type="component" value="Unassembled WGS sequence"/>
</dbReference>
<reference evidence="2" key="1">
    <citation type="journal article" date="2023" name="Science">
        <title>Genome structures resolve the early diversification of teleost fishes.</title>
        <authorList>
            <person name="Parey E."/>
            <person name="Louis A."/>
            <person name="Montfort J."/>
            <person name="Bouchez O."/>
            <person name="Roques C."/>
            <person name="Iampietro C."/>
            <person name="Lluch J."/>
            <person name="Castinel A."/>
            <person name="Donnadieu C."/>
            <person name="Desvignes T."/>
            <person name="Floi Bucao C."/>
            <person name="Jouanno E."/>
            <person name="Wen M."/>
            <person name="Mejri S."/>
            <person name="Dirks R."/>
            <person name="Jansen H."/>
            <person name="Henkel C."/>
            <person name="Chen W.J."/>
            <person name="Zahm M."/>
            <person name="Cabau C."/>
            <person name="Klopp C."/>
            <person name="Thompson A.W."/>
            <person name="Robinson-Rechavi M."/>
            <person name="Braasch I."/>
            <person name="Lecointre G."/>
            <person name="Bobe J."/>
            <person name="Postlethwait J.H."/>
            <person name="Berthelot C."/>
            <person name="Roest Crollius H."/>
            <person name="Guiguen Y."/>
        </authorList>
    </citation>
    <scope>NUCLEOTIDE SEQUENCE</scope>
    <source>
        <strain evidence="2">NC1722</strain>
    </source>
</reference>
<accession>A0AAD7TCW8</accession>
<dbReference type="EMBL" id="JAINUG010000002">
    <property type="protein sequence ID" value="KAJ8418478.1"/>
    <property type="molecule type" value="Genomic_DNA"/>
</dbReference>
<keyword evidence="3" id="KW-1185">Reference proteome</keyword>
<evidence type="ECO:0000256" key="1">
    <source>
        <dbReference type="SAM" id="MobiDB-lite"/>
    </source>
</evidence>
<name>A0AAD7TCW8_9TELE</name>
<protein>
    <submittedName>
        <fullName evidence="2">Uncharacterized protein</fullName>
    </submittedName>
</protein>
<sequence length="131" mass="14465">MAGITAVTDGHCQTSLGEADAYVRGPLPGWSGSIVPRLCGSQESWRRRRDPSATPGLGAKRRPPPPSRPIPQNHRHFEFIYTATGANVTIIPLPSASNHSPDRSQLRRNGDLLYSKDMAMHHEARLFQQDD</sequence>
<feature type="region of interest" description="Disordered" evidence="1">
    <location>
        <begin position="41"/>
        <end position="73"/>
    </location>
</feature>
<proteinExistence type="predicted"/>
<comment type="caution">
    <text evidence="2">The sequence shown here is derived from an EMBL/GenBank/DDBJ whole genome shotgun (WGS) entry which is preliminary data.</text>
</comment>
<dbReference type="AlphaFoldDB" id="A0AAD7TCW8"/>